<comment type="caution">
    <text evidence="2">The sequence shown here is derived from an EMBL/GenBank/DDBJ whole genome shotgun (WGS) entry which is preliminary data.</text>
</comment>
<organism evidence="2 3">
    <name type="scientific">Kitasatospora putterlickiae</name>
    <dbReference type="NCBI Taxonomy" id="221725"/>
    <lineage>
        <taxon>Bacteria</taxon>
        <taxon>Bacillati</taxon>
        <taxon>Actinomycetota</taxon>
        <taxon>Actinomycetes</taxon>
        <taxon>Kitasatosporales</taxon>
        <taxon>Streptomycetaceae</taxon>
        <taxon>Kitasatospora</taxon>
    </lineage>
</organism>
<protein>
    <submittedName>
        <fullName evidence="2">Uncharacterized protein</fullName>
    </submittedName>
</protein>
<evidence type="ECO:0000256" key="1">
    <source>
        <dbReference type="SAM" id="Phobius"/>
    </source>
</evidence>
<sequence length="223" mass="23039">MLRSVPRAGRVLAVAATLCGAPAVLWVVLVGGSLIDGPLVLGSLGAAAPLLARDATAFRTACLVFGWGLLAVSVLGALIGLFVLAPAGVVLLTAASRARPEPRCLPLLLGTLVATATLGFAGWRFGTTSIAPYFQEPDAFVATVQKDSPLLRTGPHPELLWDGSGLGHGATLVSMRETDSVRLVVVFDTRTSDADLAVLRRLLADLPGVATVRLCDPPAGNCR</sequence>
<proteinExistence type="predicted"/>
<keyword evidence="1" id="KW-0812">Transmembrane</keyword>
<keyword evidence="1" id="KW-1133">Transmembrane helix</keyword>
<gene>
    <name evidence="2" type="ORF">GCM10009639_54950</name>
</gene>
<feature type="transmembrane region" description="Helical" evidence="1">
    <location>
        <begin position="64"/>
        <end position="92"/>
    </location>
</feature>
<keyword evidence="1" id="KW-0472">Membrane</keyword>
<dbReference type="EMBL" id="BAAAKJ010000314">
    <property type="protein sequence ID" value="GAA1406769.1"/>
    <property type="molecule type" value="Genomic_DNA"/>
</dbReference>
<dbReference type="Proteomes" id="UP001499863">
    <property type="component" value="Unassembled WGS sequence"/>
</dbReference>
<feature type="transmembrane region" description="Helical" evidence="1">
    <location>
        <begin position="104"/>
        <end position="123"/>
    </location>
</feature>
<accession>A0ABP4J2F4</accession>
<reference evidence="3" key="1">
    <citation type="journal article" date="2019" name="Int. J. Syst. Evol. Microbiol.">
        <title>The Global Catalogue of Microorganisms (GCM) 10K type strain sequencing project: providing services to taxonomists for standard genome sequencing and annotation.</title>
        <authorList>
            <consortium name="The Broad Institute Genomics Platform"/>
            <consortium name="The Broad Institute Genome Sequencing Center for Infectious Disease"/>
            <person name="Wu L."/>
            <person name="Ma J."/>
        </authorList>
    </citation>
    <scope>NUCLEOTIDE SEQUENCE [LARGE SCALE GENOMIC DNA]</scope>
    <source>
        <strain evidence="3">JCM 12393</strain>
    </source>
</reference>
<name>A0ABP4J2F4_9ACTN</name>
<evidence type="ECO:0000313" key="2">
    <source>
        <dbReference type="EMBL" id="GAA1406769.1"/>
    </source>
</evidence>
<evidence type="ECO:0000313" key="3">
    <source>
        <dbReference type="Proteomes" id="UP001499863"/>
    </source>
</evidence>
<feature type="transmembrane region" description="Helical" evidence="1">
    <location>
        <begin position="12"/>
        <end position="35"/>
    </location>
</feature>
<keyword evidence="3" id="KW-1185">Reference proteome</keyword>